<dbReference type="Pfam" id="PF10744">
    <property type="entry name" value="Med1"/>
    <property type="match status" value="1"/>
</dbReference>
<dbReference type="GO" id="GO:0003712">
    <property type="term" value="F:transcription coregulator activity"/>
    <property type="evidence" value="ECO:0007669"/>
    <property type="project" value="InterPro"/>
</dbReference>
<organism evidence="12 13">
    <name type="scientific">Brachionus calyciflorus</name>
    <dbReference type="NCBI Taxonomy" id="104777"/>
    <lineage>
        <taxon>Eukaryota</taxon>
        <taxon>Metazoa</taxon>
        <taxon>Spiralia</taxon>
        <taxon>Gnathifera</taxon>
        <taxon>Rotifera</taxon>
        <taxon>Eurotatoria</taxon>
        <taxon>Monogononta</taxon>
        <taxon>Pseudotrocha</taxon>
        <taxon>Ploima</taxon>
        <taxon>Brachionidae</taxon>
        <taxon>Brachionus</taxon>
    </lineage>
</organism>
<evidence type="ECO:0000256" key="5">
    <source>
        <dbReference type="ARBA" id="ARBA00023159"/>
    </source>
</evidence>
<dbReference type="EMBL" id="CAJNOC010000013">
    <property type="protein sequence ID" value="CAF0705814.1"/>
    <property type="molecule type" value="Genomic_DNA"/>
</dbReference>
<feature type="compositionally biased region" description="Basic and acidic residues" evidence="10">
    <location>
        <begin position="838"/>
        <end position="851"/>
    </location>
</feature>
<proteinExistence type="inferred from homology"/>
<feature type="compositionally biased region" description="Polar residues" evidence="10">
    <location>
        <begin position="966"/>
        <end position="992"/>
    </location>
</feature>
<feature type="compositionally biased region" description="Low complexity" evidence="10">
    <location>
        <begin position="1137"/>
        <end position="1150"/>
    </location>
</feature>
<comment type="similarity">
    <text evidence="2 9">Belongs to the Mediator complex subunit 1 family.</text>
</comment>
<evidence type="ECO:0000256" key="3">
    <source>
        <dbReference type="ARBA" id="ARBA00020612"/>
    </source>
</evidence>
<feature type="compositionally biased region" description="Polar residues" evidence="10">
    <location>
        <begin position="1264"/>
        <end position="1289"/>
    </location>
</feature>
<dbReference type="GO" id="GO:0016592">
    <property type="term" value="C:mediator complex"/>
    <property type="evidence" value="ECO:0007669"/>
    <property type="project" value="InterPro"/>
</dbReference>
<feature type="compositionally biased region" description="Low complexity" evidence="10">
    <location>
        <begin position="1202"/>
        <end position="1235"/>
    </location>
</feature>
<feature type="region of interest" description="Disordered" evidence="10">
    <location>
        <begin position="1111"/>
        <end position="1158"/>
    </location>
</feature>
<dbReference type="Proteomes" id="UP000663879">
    <property type="component" value="Unassembled WGS sequence"/>
</dbReference>
<evidence type="ECO:0000256" key="1">
    <source>
        <dbReference type="ARBA" id="ARBA00004123"/>
    </source>
</evidence>
<evidence type="ECO:0000256" key="10">
    <source>
        <dbReference type="SAM" id="MobiDB-lite"/>
    </source>
</evidence>
<feature type="compositionally biased region" description="Basic and acidic residues" evidence="10">
    <location>
        <begin position="802"/>
        <end position="814"/>
    </location>
</feature>
<feature type="compositionally biased region" description="Low complexity" evidence="10">
    <location>
        <begin position="1021"/>
        <end position="1030"/>
    </location>
</feature>
<name>A0A813M6E5_9BILA</name>
<keyword evidence="7 9" id="KW-0539">Nucleus</keyword>
<feature type="compositionally biased region" description="Polar residues" evidence="10">
    <location>
        <begin position="1188"/>
        <end position="1201"/>
    </location>
</feature>
<feature type="region of interest" description="Disordered" evidence="10">
    <location>
        <begin position="1061"/>
        <end position="1097"/>
    </location>
</feature>
<reference evidence="12" key="1">
    <citation type="submission" date="2021-02" db="EMBL/GenBank/DDBJ databases">
        <authorList>
            <person name="Nowell W R."/>
        </authorList>
    </citation>
    <scope>NUCLEOTIDE SEQUENCE</scope>
    <source>
        <strain evidence="12">Ploen Becks lab</strain>
    </source>
</reference>
<comment type="caution">
    <text evidence="12">The sequence shown here is derived from an EMBL/GenBank/DDBJ whole genome shotgun (WGS) entry which is preliminary data.</text>
</comment>
<dbReference type="GO" id="GO:0045944">
    <property type="term" value="P:positive regulation of transcription by RNA polymerase II"/>
    <property type="evidence" value="ECO:0007669"/>
    <property type="project" value="UniProtKB-ARBA"/>
</dbReference>
<feature type="compositionally biased region" description="Low complexity" evidence="10">
    <location>
        <begin position="681"/>
        <end position="691"/>
    </location>
</feature>
<dbReference type="PANTHER" id="PTHR12881:SF10">
    <property type="entry name" value="MEDIATOR OF RNA POLYMERASE II TRANSCRIPTION SUBUNIT 1"/>
    <property type="match status" value="1"/>
</dbReference>
<dbReference type="InterPro" id="IPR019680">
    <property type="entry name" value="Mediator_Med1"/>
</dbReference>
<feature type="compositionally biased region" description="Low complexity" evidence="10">
    <location>
        <begin position="743"/>
        <end position="752"/>
    </location>
</feature>
<feature type="compositionally biased region" description="Low complexity" evidence="10">
    <location>
        <begin position="993"/>
        <end position="1004"/>
    </location>
</feature>
<accession>A0A813M6E5</accession>
<gene>
    <name evidence="12" type="ORF">OXX778_LOCUS298</name>
</gene>
<evidence type="ECO:0000256" key="6">
    <source>
        <dbReference type="ARBA" id="ARBA00023163"/>
    </source>
</evidence>
<feature type="compositionally biased region" description="Low complexity" evidence="10">
    <location>
        <begin position="770"/>
        <end position="790"/>
    </location>
</feature>
<feature type="compositionally biased region" description="Polar residues" evidence="10">
    <location>
        <begin position="930"/>
        <end position="944"/>
    </location>
</feature>
<evidence type="ECO:0000256" key="2">
    <source>
        <dbReference type="ARBA" id="ARBA00006210"/>
    </source>
</evidence>
<evidence type="ECO:0000313" key="12">
    <source>
        <dbReference type="EMBL" id="CAF0705814.1"/>
    </source>
</evidence>
<sequence length="1411" mass="156613">MDQCNKDLGKKPINWTDLEKQLPSLQTRIGTSLPIGSTLLGPSTTATNTQSLAINKLFVKQCTDLLIKHIKKLNQAQVIDQLENLATTCNLLIFKHPSEEDPNTVNAFLTTDDFYFEVTISLSGEITDAKFSIFSEPATSSSLLKEIFCSWNWDLLSKHIEGIKSNFILTDPDQQVRATGFKAIQCLEKDLCQLYHIELKYLEKITNNNLKQSQIQSSHSQNNQSKFLDKLINHTPIGIYKKSELGEPFRLYYYLSPLDLIQHHQNLNSKQKQRHVEFDSTFKTITNSLTLDDLFNHEIGSYLSISLQKSPETTNENRMYKLADSNLLVLTDKDDERKLYEYLNPYLNQNFNFEKNPLFYKSPKQLNPNSNSSINIPATYQVKLNKPLVMCLSTLNQLNQQLGIETQTSESDKLTPFFELLAKTAINNKVLNDAYSVQLPDENQVYYITELDETNCMGVIIEKIAFTHPQDLLLIIETLRKQLLFNELLLSCMRKLCTSALNMSNNNYNLTNYNYSNLNNPNVRILEIGLISPFVVSVIMQHPKLLCYTTIEIDVSKGNVETRFRDHNDLHNPNVISEIIRRCHSIPVTIRALLMKYKQNPSLDQRRKINNNNYPDDNGKNSKNNPNDSNKSGNEENFDDNDQNMAPESEYIESNIDEMHVTPRGNSYPMRLTPSRRDSYNPSNNPNTPTSCSLFDFSNSLEQKNKPKIELTIKNEAHFEEDIKTEPEDDSKNDLEKSKCENINKNNIKSNNLIQTPSDSSGPAKKRKASSSSTSESVPSTPVVSTNPPSAKRKMTQNQPTDIKRHNSMNEDTKNLNGSSLLNKKQKLKPSLSSVDIATEKKSENSSKKNDISTNQKTPQNPVPKKESSVLTTSNSANKKESIEKKSSNSNPKTPSSTVTPSSSIKKPSNSTPNQSQNSTQNSSQNSTPGTQKSGGNSNPSRTKPLSDDGLKSKISKDIKSQKSSTPTGTGKNLNLSSTEIQLKQSQLSPQVNLSTNNLSNSSTEKIKESQSNHRTPSPSPSSLSSLSISTSLMSPSNEYLNSDLTDSNLKYEPTLISKPKLKQIKESEMKKNSKSSDTPQLKPSTPPLTNNKPNLALSLGLGLGLKGGFKIPHKTKTTDEDDNPKNPLSASSPIIKNSLGSPNKSSSSPQYDPTAPTLVPVKNLQKTSNLNQNSNQANNNSKNRSSFSAVQSKNNSSITNSGSNKSTQRTSSSSSRPTTPVQGSQNRSNNSQNSTKTNPLPPVPLMSSTKIQPLMSFNSLSTIQSSDMTPSSPSPQEEQVNLRATSGTPQPPDSPVCETTPNSVKPKLIPLERNTGKTNHSSGKNNLTSPDLDEEDDDNLVIDCPNSQSSLLPTFSTRNLNSSNNEILSSMSITGQSIPSYVSSTSTRINKQNKSPAILDEDLVNEALAS</sequence>
<evidence type="ECO:0000256" key="9">
    <source>
        <dbReference type="RuleBase" id="RU364059"/>
    </source>
</evidence>
<feature type="compositionally biased region" description="Low complexity" evidence="10">
    <location>
        <begin position="888"/>
        <end position="929"/>
    </location>
</feature>
<keyword evidence="5 9" id="KW-0010">Activator</keyword>
<evidence type="ECO:0000256" key="7">
    <source>
        <dbReference type="ARBA" id="ARBA00023242"/>
    </source>
</evidence>
<evidence type="ECO:0000313" key="13">
    <source>
        <dbReference type="Proteomes" id="UP000663879"/>
    </source>
</evidence>
<feature type="region of interest" description="Disordered" evidence="10">
    <location>
        <begin position="603"/>
        <end position="693"/>
    </location>
</feature>
<dbReference type="PANTHER" id="PTHR12881">
    <property type="entry name" value="MEDIATOR OF RNA POLYMERASE II TRANSCRIPTION SUBUNIT 1"/>
    <property type="match status" value="1"/>
</dbReference>
<keyword evidence="6 9" id="KW-0804">Transcription</keyword>
<keyword evidence="13" id="KW-1185">Reference proteome</keyword>
<comment type="subcellular location">
    <subcellularLocation>
        <location evidence="1 9">Nucleus</location>
    </subcellularLocation>
</comment>
<evidence type="ECO:0000256" key="8">
    <source>
        <dbReference type="ARBA" id="ARBA00031254"/>
    </source>
</evidence>
<feature type="compositionally biased region" description="Low complexity" evidence="10">
    <location>
        <begin position="610"/>
        <end position="632"/>
    </location>
</feature>
<dbReference type="InterPro" id="IPR051999">
    <property type="entry name" value="Mediator_complex_subunit_1"/>
</dbReference>
<feature type="region of interest" description="Disordered" evidence="10">
    <location>
        <begin position="1170"/>
        <end position="1248"/>
    </location>
</feature>
<feature type="compositionally biased region" description="Polar residues" evidence="10">
    <location>
        <begin position="1317"/>
        <end position="1330"/>
    </location>
</feature>
<feature type="compositionally biased region" description="Polar residues" evidence="10">
    <location>
        <begin position="1078"/>
        <end position="1094"/>
    </location>
</feature>
<feature type="region of interest" description="Disordered" evidence="10">
    <location>
        <begin position="741"/>
        <end position="1030"/>
    </location>
</feature>
<dbReference type="OrthoDB" id="2281547at2759"/>
<feature type="region of interest" description="Disordered" evidence="10">
    <location>
        <begin position="1264"/>
        <end position="1336"/>
    </location>
</feature>
<feature type="compositionally biased region" description="Basic and acidic residues" evidence="10">
    <location>
        <begin position="945"/>
        <end position="961"/>
    </location>
</feature>
<feature type="compositionally biased region" description="Polar residues" evidence="10">
    <location>
        <begin position="1127"/>
        <end position="1136"/>
    </location>
</feature>
<feature type="compositionally biased region" description="Low complexity" evidence="10">
    <location>
        <begin position="1170"/>
        <end position="1187"/>
    </location>
</feature>
<protein>
    <recommendedName>
        <fullName evidence="3 9">Mediator of RNA polymerase II transcription subunit 1</fullName>
    </recommendedName>
    <alternativeName>
        <fullName evidence="8 9">Mediator complex subunit 1</fullName>
    </alternativeName>
</protein>
<keyword evidence="4 9" id="KW-0805">Transcription regulation</keyword>
<feature type="compositionally biased region" description="Basic and acidic residues" evidence="10">
    <location>
        <begin position="878"/>
        <end position="887"/>
    </location>
</feature>
<comment type="function">
    <text evidence="9">Component of the Mediator complex, a coactivator involved in the regulated transcription of nearly all RNA polymerase II-dependent genes. Mediator functions as a bridge to convey information from gene-specific regulatory proteins to the basal RNA polymerase II transcription machinery. Mediator is recruited to promoters by direct interactions with regulatory proteins and serves as a scaffold for the assembly of a functional preinitiation complex with RNA polymerase II and the general transcription factors.</text>
</comment>
<feature type="domain" description="Mediator complex subunit Med1" evidence="11">
    <location>
        <begin position="74"/>
        <end position="493"/>
    </location>
</feature>
<evidence type="ECO:0000256" key="4">
    <source>
        <dbReference type="ARBA" id="ARBA00023015"/>
    </source>
</evidence>
<evidence type="ECO:0000259" key="11">
    <source>
        <dbReference type="Pfam" id="PF10744"/>
    </source>
</evidence>